<dbReference type="EMBL" id="BJMN01000011">
    <property type="protein sequence ID" value="GEB56057.1"/>
    <property type="molecule type" value="Genomic_DNA"/>
</dbReference>
<comment type="caution">
    <text evidence="1">The sequence shown here is derived from an EMBL/GenBank/DDBJ whole genome shotgun (WGS) entry which is preliminary data.</text>
</comment>
<sequence length="142" mass="15471">MISASIMTINRRHAAMPLSFEAFRTLHHADYLTYARARLHPRRADEAVEQTFTTLRGAWPTVLRSPSPAHTAWIVLNDRLHASNGAPCCPAGALREELGTLAALGYSPEHSATLTGLPLGRVRSTIRRQPAHSARAAGGRNT</sequence>
<gene>
    <name evidence="1" type="ORF">SGA01_16620</name>
</gene>
<reference evidence="1 2" key="1">
    <citation type="submission" date="2019-06" db="EMBL/GenBank/DDBJ databases">
        <title>Whole genome shotgun sequence of Streptomyces gardneri NBRC 12865.</title>
        <authorList>
            <person name="Hosoyama A."/>
            <person name="Uohara A."/>
            <person name="Ohji S."/>
            <person name="Ichikawa N."/>
        </authorList>
    </citation>
    <scope>NUCLEOTIDE SEQUENCE [LARGE SCALE GENOMIC DNA]</scope>
    <source>
        <strain evidence="1 2">NBRC 12865</strain>
    </source>
</reference>
<evidence type="ECO:0000313" key="2">
    <source>
        <dbReference type="Proteomes" id="UP000315226"/>
    </source>
</evidence>
<evidence type="ECO:0000313" key="1">
    <source>
        <dbReference type="EMBL" id="GEB56057.1"/>
    </source>
</evidence>
<protein>
    <submittedName>
        <fullName evidence="1">Uncharacterized protein</fullName>
    </submittedName>
</protein>
<proteinExistence type="predicted"/>
<name>A0A4Y3RH74_9ACTN</name>
<accession>A0A4Y3RH74</accession>
<keyword evidence="2" id="KW-1185">Reference proteome</keyword>
<organism evidence="1 2">
    <name type="scientific">Streptomyces gardneri</name>
    <dbReference type="NCBI Taxonomy" id="66892"/>
    <lineage>
        <taxon>Bacteria</taxon>
        <taxon>Bacillati</taxon>
        <taxon>Actinomycetota</taxon>
        <taxon>Actinomycetes</taxon>
        <taxon>Kitasatosporales</taxon>
        <taxon>Streptomycetaceae</taxon>
        <taxon>Streptomyces</taxon>
    </lineage>
</organism>
<dbReference type="AlphaFoldDB" id="A0A4Y3RH74"/>
<dbReference type="Proteomes" id="UP000315226">
    <property type="component" value="Unassembled WGS sequence"/>
</dbReference>